<evidence type="ECO:0000313" key="8">
    <source>
        <dbReference type="EMBL" id="KZT60686.1"/>
    </source>
</evidence>
<name>A0A165IKB5_9BASI</name>
<evidence type="ECO:0000256" key="2">
    <source>
        <dbReference type="ARBA" id="ARBA00023002"/>
    </source>
</evidence>
<dbReference type="STRING" id="1353952.A0A165IKB5"/>
<evidence type="ECO:0000259" key="7">
    <source>
        <dbReference type="Pfam" id="PF22725"/>
    </source>
</evidence>
<dbReference type="InterPro" id="IPR050984">
    <property type="entry name" value="Gfo/Idh/MocA_domain"/>
</dbReference>
<dbReference type="Gene3D" id="3.40.50.720">
    <property type="entry name" value="NAD(P)-binding Rossmann-like Domain"/>
    <property type="match status" value="1"/>
</dbReference>
<dbReference type="GO" id="GO:0047837">
    <property type="term" value="F:D-xylose 1-dehydrogenase (NADP+) activity"/>
    <property type="evidence" value="ECO:0007669"/>
    <property type="project" value="UniProtKB-EC"/>
</dbReference>
<dbReference type="PANTHER" id="PTHR22604:SF105">
    <property type="entry name" value="TRANS-1,2-DIHYDROBENZENE-1,2-DIOL DEHYDROGENASE"/>
    <property type="match status" value="1"/>
</dbReference>
<dbReference type="OrthoDB" id="2129491at2759"/>
<evidence type="ECO:0000256" key="3">
    <source>
        <dbReference type="ARBA" id="ARBA00038984"/>
    </source>
</evidence>
<dbReference type="Gene3D" id="3.30.360.10">
    <property type="entry name" value="Dihydrodipicolinate Reductase, domain 2"/>
    <property type="match status" value="1"/>
</dbReference>
<comment type="catalytic activity">
    <reaction evidence="5">
        <text>D-xylose + NADP(+) = D-xylono-1,5-lactone + NADPH + H(+)</text>
        <dbReference type="Rhea" id="RHEA:22000"/>
        <dbReference type="ChEBI" id="CHEBI:15378"/>
        <dbReference type="ChEBI" id="CHEBI:15867"/>
        <dbReference type="ChEBI" id="CHEBI:53455"/>
        <dbReference type="ChEBI" id="CHEBI:57783"/>
        <dbReference type="ChEBI" id="CHEBI:58349"/>
        <dbReference type="EC" id="1.1.1.179"/>
    </reaction>
</comment>
<dbReference type="PANTHER" id="PTHR22604">
    <property type="entry name" value="OXIDOREDUCTASES"/>
    <property type="match status" value="1"/>
</dbReference>
<dbReference type="GO" id="GO:0000166">
    <property type="term" value="F:nucleotide binding"/>
    <property type="evidence" value="ECO:0007669"/>
    <property type="project" value="InterPro"/>
</dbReference>
<dbReference type="EC" id="1.1.1.179" evidence="3"/>
<dbReference type="Pfam" id="PF01408">
    <property type="entry name" value="GFO_IDH_MocA"/>
    <property type="match status" value="1"/>
</dbReference>
<feature type="domain" description="Gfo/Idh/MocA-like oxidoreductase N-terminal" evidence="6">
    <location>
        <begin position="9"/>
        <end position="143"/>
    </location>
</feature>
<dbReference type="Proteomes" id="UP000076842">
    <property type="component" value="Unassembled WGS sequence"/>
</dbReference>
<dbReference type="FunCoup" id="A0A165IKB5">
    <property type="interactions" value="5"/>
</dbReference>
<dbReference type="AlphaFoldDB" id="A0A165IKB5"/>
<evidence type="ECO:0000313" key="9">
    <source>
        <dbReference type="Proteomes" id="UP000076842"/>
    </source>
</evidence>
<protein>
    <recommendedName>
        <fullName evidence="3">D-xylose 1-dehydrogenase (NADP(+), D-xylono-1,5-lactone-forming)</fullName>
        <ecNumber evidence="3">1.1.1.179</ecNumber>
    </recommendedName>
    <alternativeName>
        <fullName evidence="4">D-xylose-NADP dehydrogenase</fullName>
    </alternativeName>
</protein>
<dbReference type="InParanoid" id="A0A165IKB5"/>
<evidence type="ECO:0000256" key="1">
    <source>
        <dbReference type="ARBA" id="ARBA00010928"/>
    </source>
</evidence>
<keyword evidence="2" id="KW-0560">Oxidoreductase</keyword>
<dbReference type="InterPro" id="IPR000683">
    <property type="entry name" value="Gfo/Idh/MocA-like_OxRdtase_N"/>
</dbReference>
<comment type="similarity">
    <text evidence="1">Belongs to the Gfo/Idh/MocA family.</text>
</comment>
<sequence length="366" mass="40511">MTTPFNLKWGILATGRISHTFTKDILAPPSTRNVSDVSHTLVAVASSSSIDKAHTFIKDVEEELKTAQFQTGPVKAFGSYADLLKNPEVQIVYIGSPHSDHYKTCLMALKAGKHVLCEKAFTLNAAQTAHLCTFAKSQKLFLMEAQWTRFFPNILHLQSLLNSPDSPFGRIYRAFADFSIHVPGPATHRLYDPKQGGGALLDLGVYPILWMFILFYRNPQNALTAPTVTASVINTPLTGVDEQDIVVLKWDKLGMQTTCSTSLVGRTEEWALIVYGEKGNLLVPPPLSRPSSYTVHMHGAEPVAHNLDIPGMGMHWEADFVARSIAKGELENPIMPHQESLEIMKIMDEVRKIGGVNYGELEDLEV</sequence>
<accession>A0A165IKB5</accession>
<keyword evidence="9" id="KW-1185">Reference proteome</keyword>
<evidence type="ECO:0000259" key="6">
    <source>
        <dbReference type="Pfam" id="PF01408"/>
    </source>
</evidence>
<dbReference type="SUPFAM" id="SSF51735">
    <property type="entry name" value="NAD(P)-binding Rossmann-fold domains"/>
    <property type="match status" value="1"/>
</dbReference>
<evidence type="ECO:0000256" key="4">
    <source>
        <dbReference type="ARBA" id="ARBA00042988"/>
    </source>
</evidence>
<dbReference type="InterPro" id="IPR055170">
    <property type="entry name" value="GFO_IDH_MocA-like_dom"/>
</dbReference>
<dbReference type="SUPFAM" id="SSF55347">
    <property type="entry name" value="Glyceraldehyde-3-phosphate dehydrogenase-like, C-terminal domain"/>
    <property type="match status" value="1"/>
</dbReference>
<feature type="domain" description="GFO/IDH/MocA-like oxidoreductase" evidence="7">
    <location>
        <begin position="168"/>
        <end position="281"/>
    </location>
</feature>
<organism evidence="8 9">
    <name type="scientific">Calocera cornea HHB12733</name>
    <dbReference type="NCBI Taxonomy" id="1353952"/>
    <lineage>
        <taxon>Eukaryota</taxon>
        <taxon>Fungi</taxon>
        <taxon>Dikarya</taxon>
        <taxon>Basidiomycota</taxon>
        <taxon>Agaricomycotina</taxon>
        <taxon>Dacrymycetes</taxon>
        <taxon>Dacrymycetales</taxon>
        <taxon>Dacrymycetaceae</taxon>
        <taxon>Calocera</taxon>
    </lineage>
</organism>
<dbReference type="Pfam" id="PF22725">
    <property type="entry name" value="GFO_IDH_MocA_C3"/>
    <property type="match status" value="1"/>
</dbReference>
<gene>
    <name evidence="8" type="ORF">CALCODRAFT_448457</name>
</gene>
<dbReference type="EMBL" id="KV423929">
    <property type="protein sequence ID" value="KZT60686.1"/>
    <property type="molecule type" value="Genomic_DNA"/>
</dbReference>
<proteinExistence type="inferred from homology"/>
<dbReference type="InterPro" id="IPR036291">
    <property type="entry name" value="NAD(P)-bd_dom_sf"/>
</dbReference>
<evidence type="ECO:0000256" key="5">
    <source>
        <dbReference type="ARBA" id="ARBA00049233"/>
    </source>
</evidence>
<reference evidence="8 9" key="1">
    <citation type="journal article" date="2016" name="Mol. Biol. Evol.">
        <title>Comparative Genomics of Early-Diverging Mushroom-Forming Fungi Provides Insights into the Origins of Lignocellulose Decay Capabilities.</title>
        <authorList>
            <person name="Nagy L.G."/>
            <person name="Riley R."/>
            <person name="Tritt A."/>
            <person name="Adam C."/>
            <person name="Daum C."/>
            <person name="Floudas D."/>
            <person name="Sun H."/>
            <person name="Yadav J.S."/>
            <person name="Pangilinan J."/>
            <person name="Larsson K.H."/>
            <person name="Matsuura K."/>
            <person name="Barry K."/>
            <person name="Labutti K."/>
            <person name="Kuo R."/>
            <person name="Ohm R.A."/>
            <person name="Bhattacharya S.S."/>
            <person name="Shirouzu T."/>
            <person name="Yoshinaga Y."/>
            <person name="Martin F.M."/>
            <person name="Grigoriev I.V."/>
            <person name="Hibbett D.S."/>
        </authorList>
    </citation>
    <scope>NUCLEOTIDE SEQUENCE [LARGE SCALE GENOMIC DNA]</scope>
    <source>
        <strain evidence="8 9">HHB12733</strain>
    </source>
</reference>